<evidence type="ECO:0000313" key="8">
    <source>
        <dbReference type="EMBL" id="MCC9018089.1"/>
    </source>
</evidence>
<evidence type="ECO:0000256" key="2">
    <source>
        <dbReference type="ARBA" id="ARBA00022603"/>
    </source>
</evidence>
<keyword evidence="2 7" id="KW-0489">Methyltransferase</keyword>
<comment type="caution">
    <text evidence="8">The sequence shown here is derived from an EMBL/GenBank/DDBJ whole genome shotgun (WGS) entry which is preliminary data.</text>
</comment>
<evidence type="ECO:0000256" key="5">
    <source>
        <dbReference type="ARBA" id="ARBA00022747"/>
    </source>
</evidence>
<dbReference type="EMBL" id="JAJJMN010000001">
    <property type="protein sequence ID" value="MCC9018089.1"/>
    <property type="molecule type" value="Genomic_DNA"/>
</dbReference>
<dbReference type="PRINTS" id="PR00105">
    <property type="entry name" value="C5METTRFRASE"/>
</dbReference>
<dbReference type="GO" id="GO:0032259">
    <property type="term" value="P:methylation"/>
    <property type="evidence" value="ECO:0007669"/>
    <property type="project" value="UniProtKB-KW"/>
</dbReference>
<dbReference type="SUPFAM" id="SSF53335">
    <property type="entry name" value="S-adenosyl-L-methionine-dependent methyltransferases"/>
    <property type="match status" value="1"/>
</dbReference>
<keyword evidence="5" id="KW-0680">Restriction system</keyword>
<sequence length="548" mass="63169">MLNYIYISKINYNITLTHIELFAGCGGMSLGLDSAGFELFFANELSPMAGETFAYNILNENLQSLSQKKESAIKSLWIKSNYPKNDLENRLRENPFSTSNGNFSDLQEDINLKEKLLIGNIDHLLDFLNENPAIIQELKEENIDLISGGPPCQSFSLAGRREKDNHKNQLPLSFAKFAGLVQPKTVLLENVKGITSPFTEGEDENKQKYYAWLEVSKAFVLEGFVPICMMLNSKYFGVPQNRPRFILQAYRKDIFDNLKQLHLNNEILLISERFYNLVIANNNNLEKISIKDFKYYDIENNPELFNGIILPKISHLNDDFITTYDAIEDIKNASIKYELNKTNGQYPNLINSIFSFDLDNSTQIRNHEERNHNFLVKSRFRFYQVVDQFQNGLKKDAIDLFTGKTISKNQLDKLNVEFSKHKLLFIENNIEVYKAPKDIETIEALIKSIPTRKHSQRALRKFEPAPAQLTIPDDLCHYDPDEPRTLTVREMARFQSFPDWYEFRSKVTTGGKMRKFEVPQYTQVGNAVPPLLALALGELIKIQIQSLQ</sequence>
<dbReference type="PROSITE" id="PS51679">
    <property type="entry name" value="SAM_MT_C5"/>
    <property type="match status" value="1"/>
</dbReference>
<gene>
    <name evidence="8" type="ORF">LNQ34_09915</name>
</gene>
<dbReference type="Gene3D" id="3.90.120.10">
    <property type="entry name" value="DNA Methylase, subunit A, domain 2"/>
    <property type="match status" value="1"/>
</dbReference>
<keyword evidence="9" id="KW-1185">Reference proteome</keyword>
<dbReference type="InterPro" id="IPR050390">
    <property type="entry name" value="C5-Methyltransferase"/>
</dbReference>
<evidence type="ECO:0000256" key="4">
    <source>
        <dbReference type="ARBA" id="ARBA00022691"/>
    </source>
</evidence>
<organism evidence="8 9">
    <name type="scientific">Flavobacterium lipolyticum</name>
    <dbReference type="NCBI Taxonomy" id="2893754"/>
    <lineage>
        <taxon>Bacteria</taxon>
        <taxon>Pseudomonadati</taxon>
        <taxon>Bacteroidota</taxon>
        <taxon>Flavobacteriia</taxon>
        <taxon>Flavobacteriales</taxon>
        <taxon>Flavobacteriaceae</taxon>
        <taxon>Flavobacterium</taxon>
    </lineage>
</organism>
<comment type="catalytic activity">
    <reaction evidence="6">
        <text>a 2'-deoxycytidine in DNA + S-adenosyl-L-methionine = a 5-methyl-2'-deoxycytidine in DNA + S-adenosyl-L-homocysteine + H(+)</text>
        <dbReference type="Rhea" id="RHEA:13681"/>
        <dbReference type="Rhea" id="RHEA-COMP:11369"/>
        <dbReference type="Rhea" id="RHEA-COMP:11370"/>
        <dbReference type="ChEBI" id="CHEBI:15378"/>
        <dbReference type="ChEBI" id="CHEBI:57856"/>
        <dbReference type="ChEBI" id="CHEBI:59789"/>
        <dbReference type="ChEBI" id="CHEBI:85452"/>
        <dbReference type="ChEBI" id="CHEBI:85454"/>
        <dbReference type="EC" id="2.1.1.37"/>
    </reaction>
</comment>
<dbReference type="Proteomes" id="UP001430700">
    <property type="component" value="Unassembled WGS sequence"/>
</dbReference>
<dbReference type="GO" id="GO:0008168">
    <property type="term" value="F:methyltransferase activity"/>
    <property type="evidence" value="ECO:0007669"/>
    <property type="project" value="UniProtKB-KW"/>
</dbReference>
<dbReference type="Pfam" id="PF00145">
    <property type="entry name" value="DNA_methylase"/>
    <property type="match status" value="2"/>
</dbReference>
<dbReference type="RefSeq" id="WP_229999493.1">
    <property type="nucleotide sequence ID" value="NZ_JAJJMN010000001.1"/>
</dbReference>
<dbReference type="Gene3D" id="3.40.50.150">
    <property type="entry name" value="Vaccinia Virus protein VP39"/>
    <property type="match status" value="1"/>
</dbReference>
<dbReference type="PROSITE" id="PS00095">
    <property type="entry name" value="C5_MTASE_2"/>
    <property type="match status" value="1"/>
</dbReference>
<proteinExistence type="inferred from homology"/>
<dbReference type="PANTHER" id="PTHR10629">
    <property type="entry name" value="CYTOSINE-SPECIFIC METHYLTRANSFERASE"/>
    <property type="match status" value="1"/>
</dbReference>
<comment type="similarity">
    <text evidence="7">Belongs to the class I-like SAM-binding methyltransferase superfamily. C5-methyltransferase family.</text>
</comment>
<protein>
    <recommendedName>
        <fullName evidence="1">DNA (cytosine-5-)-methyltransferase</fullName>
        <ecNumber evidence="1">2.1.1.37</ecNumber>
    </recommendedName>
</protein>
<keyword evidence="4 7" id="KW-0949">S-adenosyl-L-methionine</keyword>
<evidence type="ECO:0000256" key="6">
    <source>
        <dbReference type="ARBA" id="ARBA00047422"/>
    </source>
</evidence>
<dbReference type="InterPro" id="IPR001525">
    <property type="entry name" value="C5_MeTfrase"/>
</dbReference>
<keyword evidence="3 7" id="KW-0808">Transferase</keyword>
<dbReference type="InterPro" id="IPR029063">
    <property type="entry name" value="SAM-dependent_MTases_sf"/>
</dbReference>
<feature type="active site" evidence="7">
    <location>
        <position position="152"/>
    </location>
</feature>
<evidence type="ECO:0000256" key="1">
    <source>
        <dbReference type="ARBA" id="ARBA00011975"/>
    </source>
</evidence>
<evidence type="ECO:0000313" key="9">
    <source>
        <dbReference type="Proteomes" id="UP001430700"/>
    </source>
</evidence>
<dbReference type="InterPro" id="IPR031303">
    <property type="entry name" value="C5_meth_CS"/>
</dbReference>
<dbReference type="EC" id="2.1.1.37" evidence="1"/>
<reference evidence="8" key="1">
    <citation type="submission" date="2021-11" db="EMBL/GenBank/DDBJ databases">
        <title>Description of novel Flavobacterium species.</title>
        <authorList>
            <person name="Saticioglu I.B."/>
            <person name="Ay H."/>
            <person name="Altun S."/>
            <person name="Duman M."/>
        </authorList>
    </citation>
    <scope>NUCLEOTIDE SEQUENCE</scope>
    <source>
        <strain evidence="8">F-126</strain>
    </source>
</reference>
<dbReference type="InterPro" id="IPR018117">
    <property type="entry name" value="C5_DNA_meth_AS"/>
</dbReference>
<evidence type="ECO:0000256" key="7">
    <source>
        <dbReference type="PROSITE-ProRule" id="PRU01016"/>
    </source>
</evidence>
<name>A0ABS8LZS1_9FLAO</name>
<accession>A0ABS8LZS1</accession>
<dbReference type="PROSITE" id="PS00094">
    <property type="entry name" value="C5_MTASE_1"/>
    <property type="match status" value="1"/>
</dbReference>
<dbReference type="PANTHER" id="PTHR10629:SF52">
    <property type="entry name" value="DNA (CYTOSINE-5)-METHYLTRANSFERASE 1"/>
    <property type="match status" value="1"/>
</dbReference>
<evidence type="ECO:0000256" key="3">
    <source>
        <dbReference type="ARBA" id="ARBA00022679"/>
    </source>
</evidence>